<dbReference type="Proteomes" id="UP000616151">
    <property type="component" value="Unassembled WGS sequence"/>
</dbReference>
<protein>
    <submittedName>
        <fullName evidence="1">ATP-dependent zinc protease</fullName>
    </submittedName>
</protein>
<gene>
    <name evidence="1" type="ORF">JHL16_27020</name>
</gene>
<dbReference type="EMBL" id="JAENHL010000008">
    <property type="protein sequence ID" value="MBK1870047.1"/>
    <property type="molecule type" value="Genomic_DNA"/>
</dbReference>
<evidence type="ECO:0000313" key="1">
    <source>
        <dbReference type="EMBL" id="MBK1870047.1"/>
    </source>
</evidence>
<reference evidence="1" key="1">
    <citation type="submission" date="2021-01" db="EMBL/GenBank/DDBJ databases">
        <authorList>
            <person name="Sun Q."/>
        </authorList>
    </citation>
    <scope>NUCLEOTIDE SEQUENCE</scope>
    <source>
        <strain evidence="1">YIM B02566</strain>
    </source>
</reference>
<name>A0ACC5RBQ5_9HYPH</name>
<sequence length="159" mass="17709">MADDDIDTEDGPVPIGWQEAVRLPELDAGPIVAKIDTGARSAALHADDIQISGRGKRMKVRFKLQRRSGSNRRIECEMPLHDLRRIKSSNGHIELRAVISTQIEIGDHVLDAEITLTQRADMGAAMLIGRNSIKGTFLVDPSRTFVRSKRPKKMKSKSR</sequence>
<keyword evidence="2" id="KW-1185">Reference proteome</keyword>
<accession>A0ACC5RBQ5</accession>
<evidence type="ECO:0000313" key="2">
    <source>
        <dbReference type="Proteomes" id="UP000616151"/>
    </source>
</evidence>
<proteinExistence type="predicted"/>
<comment type="caution">
    <text evidence="1">The sequence shown here is derived from an EMBL/GenBank/DDBJ whole genome shotgun (WGS) entry which is preliminary data.</text>
</comment>
<keyword evidence="1" id="KW-0378">Hydrolase</keyword>
<organism evidence="1 2">
    <name type="scientific">Taklimakanibacter albus</name>
    <dbReference type="NCBI Taxonomy" id="2800327"/>
    <lineage>
        <taxon>Bacteria</taxon>
        <taxon>Pseudomonadati</taxon>
        <taxon>Pseudomonadota</taxon>
        <taxon>Alphaproteobacteria</taxon>
        <taxon>Hyphomicrobiales</taxon>
        <taxon>Aestuariivirgaceae</taxon>
        <taxon>Taklimakanibacter</taxon>
    </lineage>
</organism>
<keyword evidence="1" id="KW-0645">Protease</keyword>